<evidence type="ECO:0000256" key="1">
    <source>
        <dbReference type="ARBA" id="ARBA00007121"/>
    </source>
</evidence>
<dbReference type="InterPro" id="IPR008254">
    <property type="entry name" value="Flavodoxin/NO_synth"/>
</dbReference>
<dbReference type="AlphaFoldDB" id="A0A7M2RJM9"/>
<dbReference type="PANTHER" id="PTHR43717:SF1">
    <property type="entry name" value="ANAEROBIC NITRIC OXIDE REDUCTASE FLAVORUBREDOXIN"/>
    <property type="match status" value="1"/>
</dbReference>
<sequence>MNETKVTDAVRYIGVHDKTLDLFESQYAVPFGMTYNSYVILDDKIAVMDTVDERATKAWISNLRNVLDGKTPDYLVISHMEPDHAANVKYLAELYPNMKIVANAKEFAMIEQFFGEDYKERGIVVKENDTLSLGTHTLQFIMAPMVHWPEVMVTYEKSEQILFSADAFGRFGGADPKEEWTDEARRYYINIVGKYGKQVQMLLKKLSGLPVSKICSLHGAVLDSDIDFYLGKYDTWSSYRPEEEGVFIAYASIYGHTKEAAIRLAQMLKKQGSKVVLCDLTREDISGAAANAFRYDKMVLACSTYDGSLFPPMEAFLHRLKVKNYQNRKVALIENGTWAPMAKKLMRTYMESMKDVTICDTMVSIKSALKQENLECMETLAKELSDNRKKE</sequence>
<organism evidence="3 4">
    <name type="scientific">Blautia liquoris</name>
    <dbReference type="NCBI Taxonomy" id="2779518"/>
    <lineage>
        <taxon>Bacteria</taxon>
        <taxon>Bacillati</taxon>
        <taxon>Bacillota</taxon>
        <taxon>Clostridia</taxon>
        <taxon>Lachnospirales</taxon>
        <taxon>Lachnospiraceae</taxon>
        <taxon>Blautia</taxon>
    </lineage>
</organism>
<gene>
    <name evidence="3" type="ORF">INP51_00775</name>
</gene>
<dbReference type="SUPFAM" id="SSF52218">
    <property type="entry name" value="Flavoproteins"/>
    <property type="match status" value="1"/>
</dbReference>
<name>A0A7M2RJM9_9FIRM</name>
<feature type="domain" description="Flavodoxin-like" evidence="2">
    <location>
        <begin position="246"/>
        <end position="391"/>
    </location>
</feature>
<dbReference type="Pfam" id="PF19583">
    <property type="entry name" value="ODP"/>
    <property type="match status" value="1"/>
</dbReference>
<dbReference type="SMART" id="SM00849">
    <property type="entry name" value="Lactamase_B"/>
    <property type="match status" value="1"/>
</dbReference>
<dbReference type="PROSITE" id="PS50902">
    <property type="entry name" value="FLAVODOXIN_LIKE"/>
    <property type="match status" value="1"/>
</dbReference>
<dbReference type="GO" id="GO:0046872">
    <property type="term" value="F:metal ion binding"/>
    <property type="evidence" value="ECO:0007669"/>
    <property type="project" value="InterPro"/>
</dbReference>
<accession>A0A7M2RJM9</accession>
<evidence type="ECO:0000259" key="2">
    <source>
        <dbReference type="PROSITE" id="PS50902"/>
    </source>
</evidence>
<dbReference type="InterPro" id="IPR036866">
    <property type="entry name" value="RibonucZ/Hydroxyglut_hydro"/>
</dbReference>
<dbReference type="InterPro" id="IPR045761">
    <property type="entry name" value="ODP_dom"/>
</dbReference>
<dbReference type="InterPro" id="IPR026816">
    <property type="entry name" value="Flavodoxin_dom"/>
</dbReference>
<dbReference type="InterPro" id="IPR001279">
    <property type="entry name" value="Metallo-B-lactamas"/>
</dbReference>
<dbReference type="RefSeq" id="WP_193735872.1">
    <property type="nucleotide sequence ID" value="NZ_CP063304.1"/>
</dbReference>
<dbReference type="Gene3D" id="3.60.15.10">
    <property type="entry name" value="Ribonuclease Z/Hydroxyacylglutathione hydrolase-like"/>
    <property type="match status" value="1"/>
</dbReference>
<dbReference type="CDD" id="cd07709">
    <property type="entry name" value="flavodiiron_proteins_MBL-fold"/>
    <property type="match status" value="1"/>
</dbReference>
<keyword evidence="4" id="KW-1185">Reference proteome</keyword>
<dbReference type="Gene3D" id="3.40.50.360">
    <property type="match status" value="1"/>
</dbReference>
<dbReference type="Proteomes" id="UP000593601">
    <property type="component" value="Chromosome"/>
</dbReference>
<dbReference type="PANTHER" id="PTHR43717">
    <property type="entry name" value="ANAEROBIC NITRIC OXIDE REDUCTASE FLAVORUBREDOXIN"/>
    <property type="match status" value="1"/>
</dbReference>
<comment type="similarity">
    <text evidence="1">In the N-terminal section; belongs to the zinc metallo-hydrolase group 3 family.</text>
</comment>
<dbReference type="GO" id="GO:0009055">
    <property type="term" value="F:electron transfer activity"/>
    <property type="evidence" value="ECO:0007669"/>
    <property type="project" value="InterPro"/>
</dbReference>
<proteinExistence type="inferred from homology"/>
<dbReference type="SUPFAM" id="SSF56281">
    <property type="entry name" value="Metallo-hydrolase/oxidoreductase"/>
    <property type="match status" value="1"/>
</dbReference>
<dbReference type="Pfam" id="PF12724">
    <property type="entry name" value="Flavodoxin_5"/>
    <property type="match status" value="1"/>
</dbReference>
<evidence type="ECO:0000313" key="4">
    <source>
        <dbReference type="Proteomes" id="UP000593601"/>
    </source>
</evidence>
<dbReference type="EMBL" id="CP063304">
    <property type="protein sequence ID" value="QOV19552.1"/>
    <property type="molecule type" value="Genomic_DNA"/>
</dbReference>
<dbReference type="PIRSF" id="PIRSF005243">
    <property type="entry name" value="ROO"/>
    <property type="match status" value="1"/>
</dbReference>
<dbReference type="InterPro" id="IPR016440">
    <property type="entry name" value="Rubredoxin-O_OxRdtase"/>
</dbReference>
<reference evidence="3 4" key="1">
    <citation type="submission" date="2020-10" db="EMBL/GenBank/DDBJ databases">
        <title>Blautia liquoris sp.nov., isolated from the mud in a fermentation cellar used for the production of Chinese strong-flavoured liquor.</title>
        <authorList>
            <person name="Lu L."/>
        </authorList>
    </citation>
    <scope>NUCLEOTIDE SEQUENCE [LARGE SCALE GENOMIC DNA]</scope>
    <source>
        <strain evidence="3 4">LZLJ-3</strain>
    </source>
</reference>
<dbReference type="GO" id="GO:0010181">
    <property type="term" value="F:FMN binding"/>
    <property type="evidence" value="ECO:0007669"/>
    <property type="project" value="InterPro"/>
</dbReference>
<evidence type="ECO:0000313" key="3">
    <source>
        <dbReference type="EMBL" id="QOV19552.1"/>
    </source>
</evidence>
<dbReference type="InterPro" id="IPR029039">
    <property type="entry name" value="Flavoprotein-like_sf"/>
</dbReference>
<protein>
    <submittedName>
        <fullName evidence="3">FprA family A-type flavoprotein</fullName>
    </submittedName>
</protein>
<dbReference type="GO" id="GO:0016651">
    <property type="term" value="F:oxidoreductase activity, acting on NAD(P)H"/>
    <property type="evidence" value="ECO:0007669"/>
    <property type="project" value="UniProtKB-ARBA"/>
</dbReference>
<dbReference type="KEGG" id="bliq:INP51_00775"/>